<dbReference type="Proteomes" id="UP001287356">
    <property type="component" value="Unassembled WGS sequence"/>
</dbReference>
<dbReference type="PANTHER" id="PTHR31845">
    <property type="entry name" value="FINGER DOMAIN PROTEIN, PUTATIVE-RELATED"/>
    <property type="match status" value="1"/>
</dbReference>
<keyword evidence="9" id="KW-1185">Reference proteome</keyword>
<sequence>MVRSKPIQTTKWGTACTQCASAKAKCSRQYSSTESKCDRCDRLLKQCTSQVHRPRKLRSSKPSSHRNAGDVSDETARRSSESRNSASDPSCASHVDTCSPMSRNSCIQDRPLIVRPPATQVRCDGETESVPISETYLSFAPPNCYGQPQNSVCPGPVDVDDNLLAIFRNELMSQYPFVVVPDHEHSDAFKRDRPFLMSAIRMVASFKSMESMRGQMSQLMSYLSDHMLLRAERSLDLLMGIVVILGWYHYHCLKHSQLNNLLSLAESLVADLDLMRGHINQDQVVEGDHLLEGKRAALGVWYLRSSAAIYYQQLNPMPFTAQLKQHLSLLEEAGEHDLDQLLAHLIKIQLLTQRIVDLNNAHLDDGGDNGYYINIPGNEEGRSASTKAMLSASQDSLNRIIQDLPQSFRGNALITTHLNTAVLCVHQSPIMNPAGHSSQSLDAAFSGSSHTKAWFEGWLSSFPASDYHTLPTPIVFQLIYAVRTLTKSGRESVLRAMELGVGDPGSRPSSQSRGHQRVRSSAAIAPGCGSSAPSPQPEQYDAAWEVSEPAESGADWVVALGLTGLGMVEVLVAMGERCGEASGLLNTNASEVGAWDNNFWDVCGKNMGIPNGPFAQWTERFGGVITTTCSSASGSPAPPSLCGSDDAGHDFDTDSRRMPHATNNSTPASEIAAVAAVPSQIDYDYEYKYSSPGPGPAVSVSVTPPLSEGTTINLLQHQSPEVQPLGPAAADLGIQDHHYDHWATAPHVQWSTAGISIWSASQPVPEAGSERIDTQIWFDAANDSNSNAQLQMDSMQRGWNSQMALTPTPAGHHQFPLPYGGPA</sequence>
<dbReference type="PANTHER" id="PTHR31845:SF10">
    <property type="entry name" value="ZN(II)2CYS6 TRANSCRIPTION FACTOR (EUROFUNG)"/>
    <property type="match status" value="1"/>
</dbReference>
<comment type="subcellular location">
    <subcellularLocation>
        <location evidence="1">Nucleus</location>
    </subcellularLocation>
</comment>
<evidence type="ECO:0000256" key="6">
    <source>
        <dbReference type="SAM" id="MobiDB-lite"/>
    </source>
</evidence>
<keyword evidence="2" id="KW-0805">Transcription regulation</keyword>
<evidence type="ECO:0000259" key="7">
    <source>
        <dbReference type="PROSITE" id="PS00463"/>
    </source>
</evidence>
<dbReference type="GO" id="GO:0000976">
    <property type="term" value="F:transcription cis-regulatory region binding"/>
    <property type="evidence" value="ECO:0007669"/>
    <property type="project" value="TreeGrafter"/>
</dbReference>
<keyword evidence="3" id="KW-0238">DNA-binding</keyword>
<dbReference type="InterPro" id="IPR051089">
    <property type="entry name" value="prtT"/>
</dbReference>
<evidence type="ECO:0000256" key="4">
    <source>
        <dbReference type="ARBA" id="ARBA00023163"/>
    </source>
</evidence>
<evidence type="ECO:0000313" key="8">
    <source>
        <dbReference type="EMBL" id="KAK3367434.1"/>
    </source>
</evidence>
<gene>
    <name evidence="8" type="ORF">B0T24DRAFT_635859</name>
</gene>
<evidence type="ECO:0000256" key="1">
    <source>
        <dbReference type="ARBA" id="ARBA00004123"/>
    </source>
</evidence>
<evidence type="ECO:0000256" key="5">
    <source>
        <dbReference type="ARBA" id="ARBA00023242"/>
    </source>
</evidence>
<protein>
    <recommendedName>
        <fullName evidence="7">Zn(2)-C6 fungal-type domain-containing protein</fullName>
    </recommendedName>
</protein>
<organism evidence="8 9">
    <name type="scientific">Lasiosphaeria ovina</name>
    <dbReference type="NCBI Taxonomy" id="92902"/>
    <lineage>
        <taxon>Eukaryota</taxon>
        <taxon>Fungi</taxon>
        <taxon>Dikarya</taxon>
        <taxon>Ascomycota</taxon>
        <taxon>Pezizomycotina</taxon>
        <taxon>Sordariomycetes</taxon>
        <taxon>Sordariomycetidae</taxon>
        <taxon>Sordariales</taxon>
        <taxon>Lasiosphaeriaceae</taxon>
        <taxon>Lasiosphaeria</taxon>
    </lineage>
</organism>
<dbReference type="EMBL" id="JAULSN010000007">
    <property type="protein sequence ID" value="KAK3367434.1"/>
    <property type="molecule type" value="Genomic_DNA"/>
</dbReference>
<feature type="compositionally biased region" description="Low complexity" evidence="6">
    <location>
        <begin position="632"/>
        <end position="644"/>
    </location>
</feature>
<evidence type="ECO:0000256" key="2">
    <source>
        <dbReference type="ARBA" id="ARBA00023015"/>
    </source>
</evidence>
<feature type="compositionally biased region" description="Basic and acidic residues" evidence="6">
    <location>
        <begin position="646"/>
        <end position="655"/>
    </location>
</feature>
<dbReference type="GO" id="GO:0005634">
    <property type="term" value="C:nucleus"/>
    <property type="evidence" value="ECO:0007669"/>
    <property type="project" value="UniProtKB-SubCell"/>
</dbReference>
<proteinExistence type="predicted"/>
<dbReference type="CDD" id="cd00067">
    <property type="entry name" value="GAL4"/>
    <property type="match status" value="1"/>
</dbReference>
<name>A0AAE0JZV9_9PEZI</name>
<comment type="caution">
    <text evidence="8">The sequence shown here is derived from an EMBL/GenBank/DDBJ whole genome shotgun (WGS) entry which is preliminary data.</text>
</comment>
<accession>A0AAE0JZV9</accession>
<keyword evidence="4" id="KW-0804">Transcription</keyword>
<feature type="domain" description="Zn(2)-C6 fungal-type" evidence="7">
    <location>
        <begin position="15"/>
        <end position="47"/>
    </location>
</feature>
<dbReference type="AlphaFoldDB" id="A0AAE0JZV9"/>
<evidence type="ECO:0000256" key="3">
    <source>
        <dbReference type="ARBA" id="ARBA00023125"/>
    </source>
</evidence>
<dbReference type="GO" id="GO:0008270">
    <property type="term" value="F:zinc ion binding"/>
    <property type="evidence" value="ECO:0007669"/>
    <property type="project" value="InterPro"/>
</dbReference>
<reference evidence="8" key="2">
    <citation type="submission" date="2023-06" db="EMBL/GenBank/DDBJ databases">
        <authorList>
            <consortium name="Lawrence Berkeley National Laboratory"/>
            <person name="Haridas S."/>
            <person name="Hensen N."/>
            <person name="Bonometti L."/>
            <person name="Westerberg I."/>
            <person name="Brannstrom I.O."/>
            <person name="Guillou S."/>
            <person name="Cros-Aarteil S."/>
            <person name="Calhoun S."/>
            <person name="Kuo A."/>
            <person name="Mondo S."/>
            <person name="Pangilinan J."/>
            <person name="Riley R."/>
            <person name="Labutti K."/>
            <person name="Andreopoulos B."/>
            <person name="Lipzen A."/>
            <person name="Chen C."/>
            <person name="Yanf M."/>
            <person name="Daum C."/>
            <person name="Ng V."/>
            <person name="Clum A."/>
            <person name="Steindorff A."/>
            <person name="Ohm R."/>
            <person name="Martin F."/>
            <person name="Silar P."/>
            <person name="Natvig D."/>
            <person name="Lalanne C."/>
            <person name="Gautier V."/>
            <person name="Ament-Velasquez S.L."/>
            <person name="Kruys A."/>
            <person name="Hutchinson M.I."/>
            <person name="Powell A.J."/>
            <person name="Barry K."/>
            <person name="Miller A.N."/>
            <person name="Grigoriev I.V."/>
            <person name="Debuchy R."/>
            <person name="Gladieux P."/>
            <person name="Thoren M.H."/>
            <person name="Johannesson H."/>
        </authorList>
    </citation>
    <scope>NUCLEOTIDE SEQUENCE</scope>
    <source>
        <strain evidence="8">CBS 958.72</strain>
    </source>
</reference>
<dbReference type="GO" id="GO:0000981">
    <property type="term" value="F:DNA-binding transcription factor activity, RNA polymerase II-specific"/>
    <property type="evidence" value="ECO:0007669"/>
    <property type="project" value="InterPro"/>
</dbReference>
<dbReference type="InterPro" id="IPR001138">
    <property type="entry name" value="Zn2Cys6_DnaBD"/>
</dbReference>
<keyword evidence="5" id="KW-0539">Nucleus</keyword>
<reference evidence="8" key="1">
    <citation type="journal article" date="2023" name="Mol. Phylogenet. Evol.">
        <title>Genome-scale phylogeny and comparative genomics of the fungal order Sordariales.</title>
        <authorList>
            <person name="Hensen N."/>
            <person name="Bonometti L."/>
            <person name="Westerberg I."/>
            <person name="Brannstrom I.O."/>
            <person name="Guillou S."/>
            <person name="Cros-Aarteil S."/>
            <person name="Calhoun S."/>
            <person name="Haridas S."/>
            <person name="Kuo A."/>
            <person name="Mondo S."/>
            <person name="Pangilinan J."/>
            <person name="Riley R."/>
            <person name="LaButti K."/>
            <person name="Andreopoulos B."/>
            <person name="Lipzen A."/>
            <person name="Chen C."/>
            <person name="Yan M."/>
            <person name="Daum C."/>
            <person name="Ng V."/>
            <person name="Clum A."/>
            <person name="Steindorff A."/>
            <person name="Ohm R.A."/>
            <person name="Martin F."/>
            <person name="Silar P."/>
            <person name="Natvig D.O."/>
            <person name="Lalanne C."/>
            <person name="Gautier V."/>
            <person name="Ament-Velasquez S.L."/>
            <person name="Kruys A."/>
            <person name="Hutchinson M.I."/>
            <person name="Powell A.J."/>
            <person name="Barry K."/>
            <person name="Miller A.N."/>
            <person name="Grigoriev I.V."/>
            <person name="Debuchy R."/>
            <person name="Gladieux P."/>
            <person name="Hiltunen Thoren M."/>
            <person name="Johannesson H."/>
        </authorList>
    </citation>
    <scope>NUCLEOTIDE SEQUENCE</scope>
    <source>
        <strain evidence="8">CBS 958.72</strain>
    </source>
</reference>
<dbReference type="PROSITE" id="PS00463">
    <property type="entry name" value="ZN2_CY6_FUNGAL_1"/>
    <property type="match status" value="1"/>
</dbReference>
<feature type="region of interest" description="Disordered" evidence="6">
    <location>
        <begin position="632"/>
        <end position="655"/>
    </location>
</feature>
<feature type="region of interest" description="Disordered" evidence="6">
    <location>
        <begin position="49"/>
        <end position="99"/>
    </location>
</feature>
<evidence type="ECO:0000313" key="9">
    <source>
        <dbReference type="Proteomes" id="UP001287356"/>
    </source>
</evidence>
<feature type="region of interest" description="Disordered" evidence="6">
    <location>
        <begin position="498"/>
        <end position="538"/>
    </location>
</feature>